<protein>
    <submittedName>
        <fullName evidence="8">Polyamine transporter 4</fullName>
    </submittedName>
</protein>
<keyword evidence="4 6" id="KW-0472">Membrane</keyword>
<dbReference type="GeneID" id="71991826"/>
<feature type="transmembrane region" description="Helical" evidence="6">
    <location>
        <begin position="124"/>
        <end position="146"/>
    </location>
</feature>
<evidence type="ECO:0000256" key="2">
    <source>
        <dbReference type="ARBA" id="ARBA00022692"/>
    </source>
</evidence>
<feature type="transmembrane region" description="Helical" evidence="6">
    <location>
        <begin position="167"/>
        <end position="184"/>
    </location>
</feature>
<feature type="transmembrane region" description="Helical" evidence="6">
    <location>
        <begin position="190"/>
        <end position="211"/>
    </location>
</feature>
<dbReference type="PROSITE" id="PS50850">
    <property type="entry name" value="MFS"/>
    <property type="match status" value="1"/>
</dbReference>
<feature type="transmembrane region" description="Helical" evidence="6">
    <location>
        <begin position="365"/>
        <end position="384"/>
    </location>
</feature>
<dbReference type="Pfam" id="PF07690">
    <property type="entry name" value="MFS_1"/>
    <property type="match status" value="1"/>
</dbReference>
<dbReference type="GO" id="GO:0000297">
    <property type="term" value="F:spermine transmembrane transporter activity"/>
    <property type="evidence" value="ECO:0007669"/>
    <property type="project" value="TreeGrafter"/>
</dbReference>
<reference evidence="8" key="2">
    <citation type="journal article" date="2022" name="Microb. Genom.">
        <title>A chromosome-scale genome assembly of the tomato pathogen Cladosporium fulvum reveals a compartmentalized genome architecture and the presence of a dispensable chromosome.</title>
        <authorList>
            <person name="Zaccaron A.Z."/>
            <person name="Chen L.H."/>
            <person name="Samaras A."/>
            <person name="Stergiopoulos I."/>
        </authorList>
    </citation>
    <scope>NUCLEOTIDE SEQUENCE</scope>
    <source>
        <strain evidence="8">Race5_Kim</strain>
    </source>
</reference>
<evidence type="ECO:0000259" key="7">
    <source>
        <dbReference type="PROSITE" id="PS50850"/>
    </source>
</evidence>
<keyword evidence="2 6" id="KW-0812">Transmembrane</keyword>
<dbReference type="PANTHER" id="PTHR23502">
    <property type="entry name" value="MAJOR FACILITATOR SUPERFAMILY"/>
    <property type="match status" value="1"/>
</dbReference>
<dbReference type="InterPro" id="IPR020846">
    <property type="entry name" value="MFS_dom"/>
</dbReference>
<organism evidence="8 9">
    <name type="scientific">Passalora fulva</name>
    <name type="common">Tomato leaf mold</name>
    <name type="synonym">Cladosporium fulvum</name>
    <dbReference type="NCBI Taxonomy" id="5499"/>
    <lineage>
        <taxon>Eukaryota</taxon>
        <taxon>Fungi</taxon>
        <taxon>Dikarya</taxon>
        <taxon>Ascomycota</taxon>
        <taxon>Pezizomycotina</taxon>
        <taxon>Dothideomycetes</taxon>
        <taxon>Dothideomycetidae</taxon>
        <taxon>Mycosphaerellales</taxon>
        <taxon>Mycosphaerellaceae</taxon>
        <taxon>Fulvia</taxon>
    </lineage>
</organism>
<proteinExistence type="predicted"/>
<evidence type="ECO:0000313" key="9">
    <source>
        <dbReference type="Proteomes" id="UP000756132"/>
    </source>
</evidence>
<evidence type="ECO:0000256" key="4">
    <source>
        <dbReference type="ARBA" id="ARBA00023136"/>
    </source>
</evidence>
<gene>
    <name evidence="8" type="ORF">CLAFUR5_11948</name>
</gene>
<dbReference type="EMBL" id="CP090172">
    <property type="protein sequence ID" value="UJO23249.1"/>
    <property type="molecule type" value="Genomic_DNA"/>
</dbReference>
<comment type="subcellular location">
    <subcellularLocation>
        <location evidence="1">Membrane</location>
        <topology evidence="1">Multi-pass membrane protein</topology>
    </subcellularLocation>
</comment>
<dbReference type="KEGG" id="ffu:CLAFUR5_11948"/>
<sequence>MSKADGMPQSQDPDAGSIMKANDVGSSHDGESPSRTGDDLEKLQTEVDSKMPTASNRIVTAQDWSGPDDPHNPLNWTFLKKACHFWPTAIWAFSVSVGSSLISPANQDLQSYFGISRTAAIVPLTVYVIGLGLGPMIAAPLSESVFGSDARSRVHTNMDRTFGRSSVYKVTAPVNILFLVGAGLSKTFAGLVICRLLAGMAGAPVLAVGAGTNVDLFNARDRALSTSLFIMMPFLGPSFGPLIGGFAAQFRGWQWTVWCNVIIAGCAMLTCLPMHETYKKVILQRRAKRLNLPPPPGPNMSDPSHWKTMFTVTLFRPLHMLFTEPIVGFLAVYNTFAFCIMFAFLPAFPFSFGTVYGFNTWQTGLAFLGNLVGVLLAVVTAVLCDRLIYQKLHKEALDRGKTTVAPEHRLYAGMMGAIFLPIG</sequence>
<feature type="domain" description="Major facilitator superfamily (MFS) profile" evidence="7">
    <location>
        <begin position="84"/>
        <end position="423"/>
    </location>
</feature>
<feature type="transmembrane region" description="Helical" evidence="6">
    <location>
        <begin position="223"/>
        <end position="243"/>
    </location>
</feature>
<dbReference type="OrthoDB" id="3936150at2759"/>
<dbReference type="InterPro" id="IPR011701">
    <property type="entry name" value="MFS"/>
</dbReference>
<evidence type="ECO:0000256" key="6">
    <source>
        <dbReference type="SAM" id="Phobius"/>
    </source>
</evidence>
<feature type="compositionally biased region" description="Basic and acidic residues" evidence="5">
    <location>
        <begin position="26"/>
        <end position="49"/>
    </location>
</feature>
<feature type="transmembrane region" description="Helical" evidence="6">
    <location>
        <begin position="255"/>
        <end position="275"/>
    </location>
</feature>
<feature type="transmembrane region" description="Helical" evidence="6">
    <location>
        <begin position="85"/>
        <end position="104"/>
    </location>
</feature>
<feature type="region of interest" description="Disordered" evidence="5">
    <location>
        <begin position="1"/>
        <end position="55"/>
    </location>
</feature>
<name>A0A9Q8PIG3_PASFU</name>
<dbReference type="Proteomes" id="UP000756132">
    <property type="component" value="Chromosome 10"/>
</dbReference>
<dbReference type="SUPFAM" id="SSF103473">
    <property type="entry name" value="MFS general substrate transporter"/>
    <property type="match status" value="1"/>
</dbReference>
<evidence type="ECO:0000256" key="3">
    <source>
        <dbReference type="ARBA" id="ARBA00022989"/>
    </source>
</evidence>
<reference evidence="8" key="1">
    <citation type="submission" date="2021-12" db="EMBL/GenBank/DDBJ databases">
        <authorList>
            <person name="Zaccaron A."/>
            <person name="Stergiopoulos I."/>
        </authorList>
    </citation>
    <scope>NUCLEOTIDE SEQUENCE</scope>
    <source>
        <strain evidence="8">Race5_Kim</strain>
    </source>
</reference>
<dbReference type="Gene3D" id="1.20.1250.20">
    <property type="entry name" value="MFS general substrate transporter like domains"/>
    <property type="match status" value="1"/>
</dbReference>
<evidence type="ECO:0000256" key="1">
    <source>
        <dbReference type="ARBA" id="ARBA00004141"/>
    </source>
</evidence>
<evidence type="ECO:0000313" key="8">
    <source>
        <dbReference type="EMBL" id="UJO23249.1"/>
    </source>
</evidence>
<keyword evidence="9" id="KW-1185">Reference proteome</keyword>
<dbReference type="InterPro" id="IPR036259">
    <property type="entry name" value="MFS_trans_sf"/>
</dbReference>
<dbReference type="RefSeq" id="XP_047767615.1">
    <property type="nucleotide sequence ID" value="XM_047911096.1"/>
</dbReference>
<accession>A0A9Q8PIG3</accession>
<feature type="transmembrane region" description="Helical" evidence="6">
    <location>
        <begin position="326"/>
        <end position="345"/>
    </location>
</feature>
<evidence type="ECO:0000256" key="5">
    <source>
        <dbReference type="SAM" id="MobiDB-lite"/>
    </source>
</evidence>
<keyword evidence="3 6" id="KW-1133">Transmembrane helix</keyword>
<dbReference type="PANTHER" id="PTHR23502:SF182">
    <property type="entry name" value="POLYAMINE TRANSPORTER, PUTATIVE-RELATED"/>
    <property type="match status" value="1"/>
</dbReference>
<dbReference type="AlphaFoldDB" id="A0A9Q8PIG3"/>
<dbReference type="GO" id="GO:0005886">
    <property type="term" value="C:plasma membrane"/>
    <property type="evidence" value="ECO:0007669"/>
    <property type="project" value="TreeGrafter"/>
</dbReference>
<dbReference type="GO" id="GO:0015606">
    <property type="term" value="F:spermidine transmembrane transporter activity"/>
    <property type="evidence" value="ECO:0007669"/>
    <property type="project" value="TreeGrafter"/>
</dbReference>